<keyword evidence="3" id="KW-1133">Transmembrane helix</keyword>
<keyword evidence="6" id="KW-1185">Reference proteome</keyword>
<keyword evidence="3" id="KW-0472">Membrane</keyword>
<evidence type="ECO:0000259" key="4">
    <source>
        <dbReference type="SMART" id="SM00047"/>
    </source>
</evidence>
<evidence type="ECO:0000313" key="6">
    <source>
        <dbReference type="Proteomes" id="UP001589691"/>
    </source>
</evidence>
<keyword evidence="2 5" id="KW-0378">Hydrolase</keyword>
<feature type="transmembrane region" description="Helical" evidence="3">
    <location>
        <begin position="21"/>
        <end position="41"/>
    </location>
</feature>
<reference evidence="5 6" key="1">
    <citation type="submission" date="2024-09" db="EMBL/GenBank/DDBJ databases">
        <authorList>
            <person name="Sun Q."/>
            <person name="Mori K."/>
        </authorList>
    </citation>
    <scope>NUCLEOTIDE SEQUENCE [LARGE SCALE GENOMIC DNA]</scope>
    <source>
        <strain evidence="5 6">TBRC 4576</strain>
    </source>
</reference>
<dbReference type="InterPro" id="IPR051056">
    <property type="entry name" value="Glycosyl_Hydrolase_73"/>
</dbReference>
<dbReference type="Proteomes" id="UP001589691">
    <property type="component" value="Unassembled WGS sequence"/>
</dbReference>
<dbReference type="EMBL" id="JBHLZY010000020">
    <property type="protein sequence ID" value="MFB9769817.1"/>
    <property type="molecule type" value="Genomic_DNA"/>
</dbReference>
<gene>
    <name evidence="5" type="ORF">ACFFLI_08070</name>
</gene>
<feature type="domain" description="Mannosyl-glycoprotein endo-beta-N-acetylglucosamidase-like" evidence="4">
    <location>
        <begin position="49"/>
        <end position="207"/>
    </location>
</feature>
<evidence type="ECO:0000256" key="2">
    <source>
        <dbReference type="ARBA" id="ARBA00022801"/>
    </source>
</evidence>
<evidence type="ECO:0000256" key="1">
    <source>
        <dbReference type="ARBA" id="ARBA00010266"/>
    </source>
</evidence>
<dbReference type="GO" id="GO:0016787">
    <property type="term" value="F:hydrolase activity"/>
    <property type="evidence" value="ECO:0007669"/>
    <property type="project" value="UniProtKB-KW"/>
</dbReference>
<dbReference type="Gene3D" id="4.10.80.30">
    <property type="entry name" value="DNA polymerase, domain 6"/>
    <property type="match status" value="1"/>
</dbReference>
<dbReference type="Gene3D" id="1.10.530.10">
    <property type="match status" value="1"/>
</dbReference>
<sequence length="210" mass="23859">MAAKKRRRRRQTGFLIRRGRVQWLNLLMLVALIGGLGWFVAHGWNDQPQTTTTSSSHTTFIKKIATEAQNLQGQYHVLPSITISQAILESDWGQSTNATENNNLFGVKAAGTQAGRLMTTQEYYDGDYHTVKRRFRVYDSWDASLLEHAKTLANGTTWNPQQYAEVTQASDYQTAAQALQKAGYATDPSYAQKLINIIQKYDLQRYDSKY</sequence>
<dbReference type="InterPro" id="IPR002901">
    <property type="entry name" value="MGlyc_endo_b_GlcNAc-like_dom"/>
</dbReference>
<dbReference type="PANTHER" id="PTHR33308">
    <property type="entry name" value="PEPTIDOGLYCAN HYDROLASE FLGJ"/>
    <property type="match status" value="1"/>
</dbReference>
<dbReference type="PANTHER" id="PTHR33308:SF9">
    <property type="entry name" value="PEPTIDOGLYCAN HYDROLASE FLGJ"/>
    <property type="match status" value="1"/>
</dbReference>
<keyword evidence="3" id="KW-0812">Transmembrane</keyword>
<comment type="similarity">
    <text evidence="1">Belongs to the glycosyl hydrolase 73 family.</text>
</comment>
<evidence type="ECO:0000313" key="5">
    <source>
        <dbReference type="EMBL" id="MFB9769817.1"/>
    </source>
</evidence>
<comment type="caution">
    <text evidence="5">The sequence shown here is derived from an EMBL/GenBank/DDBJ whole genome shotgun (WGS) entry which is preliminary data.</text>
</comment>
<proteinExistence type="inferred from homology"/>
<evidence type="ECO:0000256" key="3">
    <source>
        <dbReference type="SAM" id="Phobius"/>
    </source>
</evidence>
<name>A0ABV5WUJ8_9LACO</name>
<accession>A0ABV5WUJ8</accession>
<dbReference type="Pfam" id="PF01832">
    <property type="entry name" value="Glucosaminidase"/>
    <property type="match status" value="1"/>
</dbReference>
<dbReference type="RefSeq" id="WP_137641538.1">
    <property type="nucleotide sequence ID" value="NZ_BJEA01000001.1"/>
</dbReference>
<protein>
    <submittedName>
        <fullName evidence="5">Glycoside hydrolase family 73 protein</fullName>
    </submittedName>
</protein>
<dbReference type="SMART" id="SM00047">
    <property type="entry name" value="LYZ2"/>
    <property type="match status" value="1"/>
</dbReference>
<dbReference type="PRINTS" id="PR01002">
    <property type="entry name" value="FLGFLGJ"/>
</dbReference>
<organism evidence="5 6">
    <name type="scientific">Lactiplantibacillus modestisalitolerans</name>
    <dbReference type="NCBI Taxonomy" id="1457219"/>
    <lineage>
        <taxon>Bacteria</taxon>
        <taxon>Bacillati</taxon>
        <taxon>Bacillota</taxon>
        <taxon>Bacilli</taxon>
        <taxon>Lactobacillales</taxon>
        <taxon>Lactobacillaceae</taxon>
        <taxon>Lactiplantibacillus</taxon>
    </lineage>
</organism>